<comment type="caution">
    <text evidence="7">The sequence shown here is derived from an EMBL/GenBank/DDBJ whole genome shotgun (WGS) entry which is preliminary data.</text>
</comment>
<dbReference type="InterPro" id="IPR026591">
    <property type="entry name" value="Sirtuin_cat_small_dom_sf"/>
</dbReference>
<evidence type="ECO:0000313" key="8">
    <source>
        <dbReference type="Proteomes" id="UP000241769"/>
    </source>
</evidence>
<dbReference type="Gene3D" id="3.40.50.1220">
    <property type="entry name" value="TPP-binding domain"/>
    <property type="match status" value="1"/>
</dbReference>
<dbReference type="InterPro" id="IPR003000">
    <property type="entry name" value="Sirtuin"/>
</dbReference>
<gene>
    <name evidence="7" type="ORF">PROFUN_13481</name>
</gene>
<dbReference type="EMBL" id="MDYQ01000212">
    <property type="protein sequence ID" value="PRP78648.1"/>
    <property type="molecule type" value="Genomic_DNA"/>
</dbReference>
<feature type="region of interest" description="Disordered" evidence="5">
    <location>
        <begin position="331"/>
        <end position="356"/>
    </location>
</feature>
<evidence type="ECO:0000313" key="7">
    <source>
        <dbReference type="EMBL" id="PRP78648.1"/>
    </source>
</evidence>
<dbReference type="InterPro" id="IPR026590">
    <property type="entry name" value="Ssirtuin_cat_dom"/>
</dbReference>
<feature type="compositionally biased region" description="Low complexity" evidence="5">
    <location>
        <begin position="471"/>
        <end position="487"/>
    </location>
</feature>
<feature type="binding site" evidence="4">
    <location>
        <position position="171"/>
    </location>
    <ligand>
        <name>Zn(2+)</name>
        <dbReference type="ChEBI" id="CHEBI:29105"/>
    </ligand>
</feature>
<reference evidence="7 8" key="1">
    <citation type="journal article" date="2018" name="Genome Biol. Evol.">
        <title>Multiple Roots of Fruiting Body Formation in Amoebozoa.</title>
        <authorList>
            <person name="Hillmann F."/>
            <person name="Forbes G."/>
            <person name="Novohradska S."/>
            <person name="Ferling I."/>
            <person name="Riege K."/>
            <person name="Groth M."/>
            <person name="Westermann M."/>
            <person name="Marz M."/>
            <person name="Spaller T."/>
            <person name="Winckler T."/>
            <person name="Schaap P."/>
            <person name="Glockner G."/>
        </authorList>
    </citation>
    <scope>NUCLEOTIDE SEQUENCE [LARGE SCALE GENOMIC DNA]</scope>
    <source>
        <strain evidence="7 8">Jena</strain>
    </source>
</reference>
<feature type="domain" description="Deacetylase sirtuin-type" evidence="6">
    <location>
        <begin position="38"/>
        <end position="313"/>
    </location>
</feature>
<protein>
    <recommendedName>
        <fullName evidence="6">Deacetylase sirtuin-type domain-containing protein</fullName>
    </recommendedName>
</protein>
<proteinExistence type="inferred from homology"/>
<dbReference type="Gene3D" id="3.30.1600.10">
    <property type="entry name" value="SIR2/SIRT2 'Small Domain"/>
    <property type="match status" value="1"/>
</dbReference>
<evidence type="ECO:0000256" key="4">
    <source>
        <dbReference type="PROSITE-ProRule" id="PRU00236"/>
    </source>
</evidence>
<dbReference type="GO" id="GO:0046872">
    <property type="term" value="F:metal ion binding"/>
    <property type="evidence" value="ECO:0007669"/>
    <property type="project" value="UniProtKB-KW"/>
</dbReference>
<dbReference type="GO" id="GO:0017136">
    <property type="term" value="F:histone deacetylase activity, NAD-dependent"/>
    <property type="evidence" value="ECO:0007669"/>
    <property type="project" value="TreeGrafter"/>
</dbReference>
<keyword evidence="3" id="KW-0520">NAD</keyword>
<feature type="region of interest" description="Disordered" evidence="5">
    <location>
        <begin position="514"/>
        <end position="535"/>
    </location>
</feature>
<dbReference type="PANTHER" id="PTHR11085:SF10">
    <property type="entry name" value="NAD-DEPENDENT PROTEIN DEACYLASE SIRTUIN-5, MITOCHONDRIAL-RELATED"/>
    <property type="match status" value="1"/>
</dbReference>
<feature type="binding site" evidence="4">
    <location>
        <position position="215"/>
    </location>
    <ligand>
        <name>Zn(2+)</name>
        <dbReference type="ChEBI" id="CHEBI:29105"/>
    </ligand>
</feature>
<feature type="region of interest" description="Disordered" evidence="5">
    <location>
        <begin position="470"/>
        <end position="496"/>
    </location>
</feature>
<evidence type="ECO:0000256" key="1">
    <source>
        <dbReference type="ARBA" id="ARBA00006988"/>
    </source>
</evidence>
<dbReference type="InterPro" id="IPR050134">
    <property type="entry name" value="NAD-dep_sirtuin_deacylases"/>
</dbReference>
<feature type="binding site" evidence="4">
    <location>
        <position position="212"/>
    </location>
    <ligand>
        <name>Zn(2+)</name>
        <dbReference type="ChEBI" id="CHEBI:29105"/>
    </ligand>
</feature>
<keyword evidence="2" id="KW-0808">Transferase</keyword>
<evidence type="ECO:0000259" key="6">
    <source>
        <dbReference type="PROSITE" id="PS50305"/>
    </source>
</evidence>
<dbReference type="Pfam" id="PF02146">
    <property type="entry name" value="SIR2"/>
    <property type="match status" value="1"/>
</dbReference>
<name>A0A2P6N3X8_9EUKA</name>
<dbReference type="AlphaFoldDB" id="A0A2P6N3X8"/>
<dbReference type="Gene3D" id="1.10.472.10">
    <property type="entry name" value="Cyclin-like"/>
    <property type="match status" value="1"/>
</dbReference>
<feature type="binding site" evidence="4">
    <location>
        <position position="176"/>
    </location>
    <ligand>
        <name>Zn(2+)</name>
        <dbReference type="ChEBI" id="CHEBI:29105"/>
    </ligand>
</feature>
<sequence length="674" mass="77108">MDHPTNFSVISTIIAVIYLWASGPPQARMPAQPSEPTAKQVENSLHTFASEITSGARVLFVTGAGLSVASGIRPYRSGKNAIWDNFIWEWGTRKKFVESPVEWWNKFWLRTHETPEFLSAKPNHGHYAISRIVQRCNARIVTQNIDGLHSSCMNTPDRIIQVHGCLGLYKCIQPSCDYSTTKSIPTINFSKLAVKGTAMDDGNLKLKKAPLCIGCNHHILPQSLLFDERYESHEFYQWERAQQWFEDTDILVFVGTSFSVGVTAEALHYAKKMNKRVYNFNVQVDDLPCRYDTIVGPAEQTLPRLFDILVEWYDRPRMFYVPSFQFSPLDIQNQSLPPPPTPTTSKKGRRGKRLREVRTNERRPCIAWKASCVLNSTRRAFRVTLEAITRGQLKRARITDSAVVSIERSRLHPRTYPRNEPIRTDQFILKGSEYSQLSKDLAIEETLVRTPRDSLKVTISKIHFLKHLFGSGSSSSNHSNNSTAPNSKMINTQPQKLPGIHPVEHVDYIAVRQKSLQTEERENPKRGQQMREAERQKRNEMLQNQFNSWLKADQERVTLETVDEILSCVRGTIELIGRKYSQHFLLPIMLYADKFVKKSGLIEQDHVLNLLLISTVVTVKFWVDTGVDVDVTSYVSGIPKKTISLMERNFLSIIDYALYLSAQDIETYYPLAVN</sequence>
<dbReference type="PANTHER" id="PTHR11085">
    <property type="entry name" value="NAD-DEPENDENT PROTEIN DEACYLASE SIRTUIN-5, MITOCHONDRIAL-RELATED"/>
    <property type="match status" value="1"/>
</dbReference>
<organism evidence="7 8">
    <name type="scientific">Planoprotostelium fungivorum</name>
    <dbReference type="NCBI Taxonomy" id="1890364"/>
    <lineage>
        <taxon>Eukaryota</taxon>
        <taxon>Amoebozoa</taxon>
        <taxon>Evosea</taxon>
        <taxon>Variosea</taxon>
        <taxon>Cavosteliida</taxon>
        <taxon>Cavosteliaceae</taxon>
        <taxon>Planoprotostelium</taxon>
    </lineage>
</organism>
<evidence type="ECO:0000256" key="2">
    <source>
        <dbReference type="ARBA" id="ARBA00022679"/>
    </source>
</evidence>
<keyword evidence="8" id="KW-1185">Reference proteome</keyword>
<evidence type="ECO:0000256" key="5">
    <source>
        <dbReference type="SAM" id="MobiDB-lite"/>
    </source>
</evidence>
<evidence type="ECO:0000256" key="3">
    <source>
        <dbReference type="ARBA" id="ARBA00023027"/>
    </source>
</evidence>
<feature type="compositionally biased region" description="Basic and acidic residues" evidence="5">
    <location>
        <begin position="517"/>
        <end position="535"/>
    </location>
</feature>
<feature type="active site" description="Proton acceptor" evidence="4">
    <location>
        <position position="163"/>
    </location>
</feature>
<dbReference type="CDD" id="cd00296">
    <property type="entry name" value="SIR2"/>
    <property type="match status" value="1"/>
</dbReference>
<dbReference type="STRING" id="1890364.A0A2P6N3X8"/>
<dbReference type="SUPFAM" id="SSF52467">
    <property type="entry name" value="DHS-like NAD/FAD-binding domain"/>
    <property type="match status" value="1"/>
</dbReference>
<dbReference type="Proteomes" id="UP000241769">
    <property type="component" value="Unassembled WGS sequence"/>
</dbReference>
<dbReference type="GO" id="GO:0005634">
    <property type="term" value="C:nucleus"/>
    <property type="evidence" value="ECO:0007669"/>
    <property type="project" value="TreeGrafter"/>
</dbReference>
<keyword evidence="4" id="KW-0862">Zinc</keyword>
<comment type="similarity">
    <text evidence="1">Belongs to the sirtuin family.</text>
</comment>
<dbReference type="InParanoid" id="A0A2P6N3X8"/>
<accession>A0A2P6N3X8</accession>
<dbReference type="OrthoDB" id="424302at2759"/>
<dbReference type="PROSITE" id="PS50305">
    <property type="entry name" value="SIRTUIN"/>
    <property type="match status" value="1"/>
</dbReference>
<dbReference type="GO" id="GO:0070403">
    <property type="term" value="F:NAD+ binding"/>
    <property type="evidence" value="ECO:0007669"/>
    <property type="project" value="InterPro"/>
</dbReference>
<dbReference type="InterPro" id="IPR029035">
    <property type="entry name" value="DHS-like_NAD/FAD-binding_dom"/>
</dbReference>
<keyword evidence="4" id="KW-0479">Metal-binding</keyword>